<proteinExistence type="predicted"/>
<evidence type="ECO:0000313" key="1">
    <source>
        <dbReference type="EMBL" id="MBC2398022.1"/>
    </source>
</evidence>
<dbReference type="AlphaFoldDB" id="A0A923J0F8"/>
<name>A0A923J0F8_CLOTT</name>
<dbReference type="RefSeq" id="WP_027624379.1">
    <property type="nucleotide sequence ID" value="NZ_JAAZWO010000009.1"/>
</dbReference>
<reference evidence="1 2" key="1">
    <citation type="submission" date="2020-04" db="EMBL/GenBank/DDBJ databases">
        <title>Genomic insights into acetone-butanol-ethanol (ABE) fermentation by sequencing solventogenic clostridia strains.</title>
        <authorList>
            <person name="Brown S."/>
        </authorList>
    </citation>
    <scope>NUCLEOTIDE SEQUENCE [LARGE SCALE GENOMIC DNA]</scope>
    <source>
        <strain evidence="1 2">DJ011</strain>
    </source>
</reference>
<comment type="caution">
    <text evidence="1">The sequence shown here is derived from an EMBL/GenBank/DDBJ whole genome shotgun (WGS) entry which is preliminary data.</text>
</comment>
<dbReference type="EMBL" id="JAAZWO010000009">
    <property type="protein sequence ID" value="MBC2398022.1"/>
    <property type="molecule type" value="Genomic_DNA"/>
</dbReference>
<gene>
    <name evidence="1" type="ORF">HGG79_09570</name>
</gene>
<dbReference type="Pfam" id="PF10076">
    <property type="entry name" value="Phage_Mu_Gp48"/>
    <property type="match status" value="1"/>
</dbReference>
<dbReference type="InterPro" id="IPR018755">
    <property type="entry name" value="Phage_Mu_Gp48"/>
</dbReference>
<organism evidence="1 2">
    <name type="scientific">Clostridium tetanomorphum</name>
    <dbReference type="NCBI Taxonomy" id="1553"/>
    <lineage>
        <taxon>Bacteria</taxon>
        <taxon>Bacillati</taxon>
        <taxon>Bacillota</taxon>
        <taxon>Clostridia</taxon>
        <taxon>Eubacteriales</taxon>
        <taxon>Clostridiaceae</taxon>
        <taxon>Clostridium</taxon>
    </lineage>
</organism>
<protein>
    <submittedName>
        <fullName evidence="1">YmfQ family protein</fullName>
    </submittedName>
</protein>
<evidence type="ECO:0000313" key="2">
    <source>
        <dbReference type="Proteomes" id="UP000563151"/>
    </source>
</evidence>
<sequence>MYGSIKYGTNQYGNEFAITEEEIELYRPDLLAYLPPALRQVKEFKVWNNAVGYELALLNWQKEDLVKQCFIDTATWGLSLWEEEYALSTDINKSYEERREILKAKKRGTGTITKQFIKEVAQTFSGGEVEIIEHAENNYFIVKFIGVKGIPRNLAAFKDMLNLIKPSHLYYDFQYTCTVWNKIKELNLVWDKIKNKTWDEIRVYE</sequence>
<keyword evidence="2" id="KW-1185">Reference proteome</keyword>
<dbReference type="Proteomes" id="UP000563151">
    <property type="component" value="Unassembled WGS sequence"/>
</dbReference>
<accession>A0A923J0F8</accession>